<dbReference type="FunFam" id="4.10.720.10:FF:000001">
    <property type="entry name" value="Zinc finger, FYVE domain-containing 9a"/>
    <property type="match status" value="1"/>
</dbReference>
<dbReference type="EMBL" id="AK135219">
    <property type="protein sequence ID" value="BAE22464.1"/>
    <property type="molecule type" value="mRNA"/>
</dbReference>
<keyword evidence="1" id="KW-1133">Transmembrane helix</keyword>
<keyword evidence="1" id="KW-0812">Transmembrane</keyword>
<evidence type="ECO:0000259" key="2">
    <source>
        <dbReference type="SMART" id="SM01422"/>
    </source>
</evidence>
<name>Q3UXU9_MOUSE</name>
<reference evidence="3" key="1">
    <citation type="journal article" date="1999" name="Methods Enzymol.">
        <title>High-efficiency full-length cDNA cloning.</title>
        <authorList>
            <person name="Carninci P."/>
            <person name="Hayashizaki Y."/>
        </authorList>
    </citation>
    <scope>NUCLEOTIDE SEQUENCE</scope>
    <source>
        <strain evidence="3">C57BL/6J</strain>
        <tissue evidence="3">Wolffian duct includes surrounding region</tissue>
    </source>
</reference>
<dbReference type="PANTHER" id="PTHR46319:SF2">
    <property type="entry name" value="ZINC FINGER FYVE DOMAIN-CONTAINING PROTEIN 9"/>
    <property type="match status" value="1"/>
</dbReference>
<evidence type="ECO:0000256" key="1">
    <source>
        <dbReference type="SAM" id="Phobius"/>
    </source>
</evidence>
<feature type="transmembrane region" description="Helical" evidence="1">
    <location>
        <begin position="12"/>
        <end position="35"/>
    </location>
</feature>
<dbReference type="AGR" id="MGI:2652838"/>
<dbReference type="PANTHER" id="PTHR46319">
    <property type="entry name" value="ZINC FINGER FYVE DOMAIN-CONTAINING PROTEIN"/>
    <property type="match status" value="1"/>
</dbReference>
<reference evidence="3" key="2">
    <citation type="journal article" date="2000" name="Genome Res.">
        <title>Normalization and subtraction of cap-trapper-selected cDNAs to prepare full-length cDNA libraries for rapid discovery of new genes.</title>
        <authorList>
            <person name="Carninci P."/>
            <person name="Shibata Y."/>
            <person name="Hayatsu N."/>
            <person name="Sugahara Y."/>
            <person name="Shibata K."/>
            <person name="Itoh M."/>
            <person name="Konno H."/>
            <person name="Okazaki Y."/>
            <person name="Muramatsu M."/>
            <person name="Hayashizaki Y."/>
        </authorList>
    </citation>
    <scope>NUCLEOTIDE SEQUENCE</scope>
    <source>
        <strain evidence="3">C57BL/6J</strain>
        <tissue evidence="3">Wolffian duct includes surrounding region</tissue>
    </source>
</reference>
<reference evidence="3" key="6">
    <citation type="submission" date="2004-03" db="EMBL/GenBank/DDBJ databases">
        <authorList>
            <person name="Arakawa T."/>
            <person name="Carninci P."/>
            <person name="Fukuda S."/>
            <person name="Hashizume W."/>
            <person name="Hayashida K."/>
            <person name="Hori F."/>
            <person name="Iida J."/>
            <person name="Imamura K."/>
            <person name="Imotani K."/>
            <person name="Itoh M."/>
            <person name="Kanagawa S."/>
            <person name="Kawai J."/>
            <person name="Kojima M."/>
            <person name="Konno H."/>
            <person name="Murata M."/>
            <person name="Nakamura M."/>
            <person name="Ninomiya N."/>
            <person name="Nishiyori H."/>
            <person name="Nomura K."/>
            <person name="Ohno M."/>
            <person name="Sakazume N."/>
            <person name="Sano H."/>
            <person name="Sasaki D."/>
            <person name="Shibata K."/>
            <person name="Shiraki T."/>
            <person name="Tagami M."/>
            <person name="Tagami Y."/>
            <person name="Waki K."/>
            <person name="Watahiki A."/>
            <person name="Muramatsu M."/>
            <person name="Hayashizaki Y."/>
        </authorList>
    </citation>
    <scope>NUCLEOTIDE SEQUENCE</scope>
    <source>
        <strain evidence="3">C57BL/6J</strain>
        <tissue evidence="3">Wolffian duct includes surrounding region</tissue>
    </source>
</reference>
<reference evidence="3" key="4">
    <citation type="journal article" date="2001" name="Nature">
        <title>Functional annotation of a full-length mouse cDNA collection.</title>
        <authorList>
            <consortium name="The RIKEN Genome Exploration Research Group Phase II Team and the FANTOM Consortium"/>
        </authorList>
    </citation>
    <scope>NUCLEOTIDE SEQUENCE</scope>
    <source>
        <strain evidence="3">C57BL/6J</strain>
        <tissue evidence="3">Wolffian duct includes surrounding region</tissue>
    </source>
</reference>
<evidence type="ECO:0000313" key="3">
    <source>
        <dbReference type="EMBL" id="BAE22464.1"/>
    </source>
</evidence>
<keyword evidence="1" id="KW-0472">Membrane</keyword>
<reference evidence="3" key="5">
    <citation type="journal article" date="2002" name="Nature">
        <title>Analysis of the mouse transcriptome based on functional annotation of 60,770 full-length cDNAs.</title>
        <authorList>
            <consortium name="The FANTOM Consortium and the RIKEN Genome Exploration Research Group Phase I and II Team"/>
        </authorList>
    </citation>
    <scope>NUCLEOTIDE SEQUENCE</scope>
    <source>
        <strain evidence="3">C57BL/6J</strain>
        <tissue evidence="3">Wolffian duct includes surrounding region</tissue>
    </source>
</reference>
<dbReference type="InterPro" id="IPR024608">
    <property type="entry name" value="SARA-like_SBD"/>
</dbReference>
<reference evidence="3" key="3">
    <citation type="journal article" date="2000" name="Genome Res.">
        <title>RIKEN integrated sequence analysis (RISA) system--384-format sequencing pipeline with 384 multicapillary sequencer.</title>
        <authorList>
            <person name="Shibata K."/>
            <person name="Itoh M."/>
            <person name="Aizawa K."/>
            <person name="Nagaoka S."/>
            <person name="Sasaki N."/>
            <person name="Carninci P."/>
            <person name="Konno H."/>
            <person name="Akiyama J."/>
            <person name="Nishi K."/>
            <person name="Kitsunai T."/>
            <person name="Tashiro H."/>
            <person name="Itoh M."/>
            <person name="Sumi N."/>
            <person name="Ishii Y."/>
            <person name="Nakamura S."/>
            <person name="Hazama M."/>
            <person name="Nishine T."/>
            <person name="Harada A."/>
            <person name="Yamamoto R."/>
            <person name="Matsumoto H."/>
            <person name="Sakaguchi S."/>
            <person name="Ikegami T."/>
            <person name="Kashiwagi K."/>
            <person name="Fujiwake S."/>
            <person name="Inoue K."/>
            <person name="Togawa Y."/>
            <person name="Izawa M."/>
            <person name="Ohara E."/>
            <person name="Watahiki M."/>
            <person name="Yoneda Y."/>
            <person name="Ishikawa T."/>
            <person name="Ozawa K."/>
            <person name="Tanaka T."/>
            <person name="Matsuura S."/>
            <person name="Kawai J."/>
            <person name="Okazaki Y."/>
            <person name="Muramatsu M."/>
            <person name="Inoue Y."/>
            <person name="Kira A."/>
            <person name="Hayashizaki Y."/>
        </authorList>
    </citation>
    <scope>NUCLEOTIDE SEQUENCE</scope>
    <source>
        <strain evidence="3">C57BL/6J</strain>
        <tissue evidence="3">Wolffian duct includes surrounding region</tissue>
    </source>
</reference>
<organism evidence="3">
    <name type="scientific">Mus musculus</name>
    <name type="common">Mouse</name>
    <dbReference type="NCBI Taxonomy" id="10090"/>
    <lineage>
        <taxon>Eukaryota</taxon>
        <taxon>Metazoa</taxon>
        <taxon>Chordata</taxon>
        <taxon>Craniata</taxon>
        <taxon>Vertebrata</taxon>
        <taxon>Euteleostomi</taxon>
        <taxon>Mammalia</taxon>
        <taxon>Eutheria</taxon>
        <taxon>Euarchontoglires</taxon>
        <taxon>Glires</taxon>
        <taxon>Rodentia</taxon>
        <taxon>Myomorpha</taxon>
        <taxon>Muroidea</taxon>
        <taxon>Muridae</taxon>
        <taxon>Murinae</taxon>
        <taxon>Mus</taxon>
        <taxon>Mus</taxon>
    </lineage>
</organism>
<accession>Q3UXU9</accession>
<evidence type="ECO:0000313" key="4">
    <source>
        <dbReference type="MGI" id="MGI:2652838"/>
    </source>
</evidence>
<proteinExistence type="evidence at transcript level"/>
<dbReference type="SMART" id="SM01422">
    <property type="entry name" value="SARA"/>
    <property type="match status" value="1"/>
</dbReference>
<reference evidence="3" key="8">
    <citation type="journal article" date="2005" name="Science">
        <title>Antisense Transcription in the Mammalian Transcriptome.</title>
        <authorList>
            <consortium name="RIKEN Genome Exploration Research Group and Genome Science Group (Genome Network Project Core Group) and the FANTOM Consortium"/>
        </authorList>
    </citation>
    <scope>NUCLEOTIDE SEQUENCE</scope>
    <source>
        <strain evidence="3">C57BL/6J</strain>
        <tissue evidence="3">Wolffian duct includes surrounding region</tissue>
    </source>
</reference>
<sequence>MSVNEEQRYLSNIVKVLMSIFCNPFTLIVSVFALAQAWENMMSASSQSPNPNNPAEYCSTIPPLQQAQASGALSSPPPTVMVPVGVLKHPGTEGRGSCAVLSFSSPCSSERC</sequence>
<feature type="domain" description="Smad anchor for receptor activation-like Smad-binding" evidence="2">
    <location>
        <begin position="48"/>
        <end position="86"/>
    </location>
</feature>
<dbReference type="Gene3D" id="4.10.720.10">
    <property type="entry name" value="Smad anchor for receptor activation, Smad-binding domain"/>
    <property type="match status" value="1"/>
</dbReference>
<dbReference type="AlphaFoldDB" id="Q3UXU9"/>
<reference evidence="3" key="7">
    <citation type="journal article" date="2005" name="Science">
        <title>The Transcriptional Landscape of the Mammalian Genome.</title>
        <authorList>
            <consortium name="The FANTOM Consortium"/>
            <consortium name="Riken Genome Exploration Research Group and Genome Science Group (Genome Network Project Core Group)"/>
        </authorList>
    </citation>
    <scope>NUCLEOTIDE SEQUENCE</scope>
    <source>
        <strain evidence="3">C57BL/6J</strain>
        <tissue evidence="3">Wolffian duct includes surrounding region</tissue>
    </source>
</reference>
<dbReference type="MGI" id="MGI:2652838">
    <property type="gene designation" value="Zfyve9"/>
</dbReference>
<gene>
    <name evidence="4" type="primary">Zfyve9</name>
</gene>
<dbReference type="InterPro" id="IPR037145">
    <property type="entry name" value="SARA_Smad-bd_sf"/>
</dbReference>
<protein>
    <recommendedName>
        <fullName evidence="2">Smad anchor for receptor activation-like Smad-binding domain-containing protein</fullName>
    </recommendedName>
</protein>
<dbReference type="Pfam" id="PF11409">
    <property type="entry name" value="SARA"/>
    <property type="match status" value="1"/>
</dbReference>